<dbReference type="InterPro" id="IPR009936">
    <property type="entry name" value="DUF1468"/>
</dbReference>
<reference evidence="4" key="1">
    <citation type="journal article" date="2024" name="J Bioinform Genom">
        <title>Complete genome sequence of the type strain bacterium Sphaerochaeta associata GLS2t (VKM B-2742)t.</title>
        <authorList>
            <person name="Troshina O.Y."/>
            <person name="Tepeeva A.N."/>
            <person name="Arzamasceva V.O."/>
            <person name="Whitman W.B."/>
            <person name="Varghese N."/>
            <person name="Shapiro N."/>
            <person name="Woyke T."/>
            <person name="Kripides N.C."/>
            <person name="Vasilenko O.V."/>
        </authorList>
    </citation>
    <scope>NUCLEOTIDE SEQUENCE [LARGE SCALE GENOMIC DNA]</scope>
    <source>
        <strain evidence="4">GLS2T</strain>
    </source>
</reference>
<organism evidence="3 4">
    <name type="scientific">Sphaerochaeta associata</name>
    <dbReference type="NCBI Taxonomy" id="1129264"/>
    <lineage>
        <taxon>Bacteria</taxon>
        <taxon>Pseudomonadati</taxon>
        <taxon>Spirochaetota</taxon>
        <taxon>Spirochaetia</taxon>
        <taxon>Spirochaetales</taxon>
        <taxon>Sphaerochaetaceae</taxon>
        <taxon>Sphaerochaeta</taxon>
    </lineage>
</organism>
<dbReference type="EMBL" id="CP094929">
    <property type="protein sequence ID" value="UOM51638.1"/>
    <property type="molecule type" value="Genomic_DNA"/>
</dbReference>
<evidence type="ECO:0000259" key="2">
    <source>
        <dbReference type="Pfam" id="PF07331"/>
    </source>
</evidence>
<feature type="transmembrane region" description="Helical" evidence="1">
    <location>
        <begin position="94"/>
        <end position="127"/>
    </location>
</feature>
<name>A0ABY4DBJ2_9SPIR</name>
<dbReference type="Pfam" id="PF07331">
    <property type="entry name" value="TctB"/>
    <property type="match status" value="1"/>
</dbReference>
<evidence type="ECO:0000313" key="4">
    <source>
        <dbReference type="Proteomes" id="UP000829708"/>
    </source>
</evidence>
<feature type="transmembrane region" description="Helical" evidence="1">
    <location>
        <begin position="42"/>
        <end position="60"/>
    </location>
</feature>
<keyword evidence="1" id="KW-1133">Transmembrane helix</keyword>
<gene>
    <name evidence="3" type="ORF">MUG09_02465</name>
</gene>
<proteinExistence type="predicted"/>
<accession>A0ABY4DBJ2</accession>
<dbReference type="RefSeq" id="WP_244773191.1">
    <property type="nucleotide sequence ID" value="NZ_CP094929.1"/>
</dbReference>
<feature type="transmembrane region" description="Helical" evidence="1">
    <location>
        <begin position="133"/>
        <end position="155"/>
    </location>
</feature>
<protein>
    <submittedName>
        <fullName evidence="3">Tripartite tricarboxylate transporter TctB family protein</fullName>
    </submittedName>
</protein>
<evidence type="ECO:0000313" key="3">
    <source>
        <dbReference type="EMBL" id="UOM51638.1"/>
    </source>
</evidence>
<sequence>MNSKKYNNLISGLVVMVLGVAYYIQSFSIRVTRVGGDYNSRMFPQLIAIVFIVMGLLLALRNVRSLFERPTVQDQPDTGAVAAKISFWALHKKVIIIFLISFAYVGLMMVFGYLIATPIFMFCFMLILTPKTLNHRFVFNIVLSLASSFLFYVMFRYGFTMILPKGIF</sequence>
<feature type="domain" description="DUF1468" evidence="2">
    <location>
        <begin position="10"/>
        <end position="164"/>
    </location>
</feature>
<keyword evidence="1" id="KW-0812">Transmembrane</keyword>
<evidence type="ECO:0000256" key="1">
    <source>
        <dbReference type="SAM" id="Phobius"/>
    </source>
</evidence>
<keyword evidence="4" id="KW-1185">Reference proteome</keyword>
<keyword evidence="1" id="KW-0472">Membrane</keyword>
<dbReference type="Proteomes" id="UP000829708">
    <property type="component" value="Chromosome"/>
</dbReference>